<dbReference type="SUPFAM" id="SSF46689">
    <property type="entry name" value="Homeodomain-like"/>
    <property type="match status" value="1"/>
</dbReference>
<dbReference type="InterPro" id="IPR050109">
    <property type="entry name" value="HTH-type_TetR-like_transc_reg"/>
</dbReference>
<dbReference type="EMBL" id="BAABDD010000012">
    <property type="protein sequence ID" value="GAA3747493.1"/>
    <property type="molecule type" value="Genomic_DNA"/>
</dbReference>
<sequence length="218" mass="23809">MAAGHTDPLPPRQSQHAGGRPPMSERRKAAFRLEIARSAVHLFTTRGVAATTGEDIAEVLGISARTLWRYFPSKESCVRPLLTSKLDAFVELLRECPREVALTDFLAQARLPDTDGFPAEESVWELIRMTHSEPGLRAVWLQVHHEAETVLARFLAERAGGSSEDLEVRVQAGILNVALRVAAEERAWHGPGGDTTTDVWRRALLTAAAGLPAFGESG</sequence>
<dbReference type="InterPro" id="IPR001647">
    <property type="entry name" value="HTH_TetR"/>
</dbReference>
<comment type="caution">
    <text evidence="7">The sequence shown here is derived from an EMBL/GenBank/DDBJ whole genome shotgun (WGS) entry which is preliminary data.</text>
</comment>
<dbReference type="PANTHER" id="PTHR30055:SF238">
    <property type="entry name" value="MYCOFACTOCIN BIOSYNTHESIS TRANSCRIPTIONAL REGULATOR MFTR-RELATED"/>
    <property type="match status" value="1"/>
</dbReference>
<evidence type="ECO:0000256" key="1">
    <source>
        <dbReference type="ARBA" id="ARBA00023015"/>
    </source>
</evidence>
<keyword evidence="3" id="KW-0804">Transcription</keyword>
<evidence type="ECO:0000256" key="3">
    <source>
        <dbReference type="ARBA" id="ARBA00023163"/>
    </source>
</evidence>
<dbReference type="Pfam" id="PF00440">
    <property type="entry name" value="TetR_N"/>
    <property type="match status" value="1"/>
</dbReference>
<evidence type="ECO:0000313" key="7">
    <source>
        <dbReference type="EMBL" id="GAA3747493.1"/>
    </source>
</evidence>
<keyword evidence="1" id="KW-0805">Transcription regulation</keyword>
<gene>
    <name evidence="7" type="ORF">GCM10022402_28570</name>
</gene>
<evidence type="ECO:0000256" key="5">
    <source>
        <dbReference type="SAM" id="MobiDB-lite"/>
    </source>
</evidence>
<evidence type="ECO:0000313" key="8">
    <source>
        <dbReference type="Proteomes" id="UP001500908"/>
    </source>
</evidence>
<dbReference type="InterPro" id="IPR009057">
    <property type="entry name" value="Homeodomain-like_sf"/>
</dbReference>
<dbReference type="Pfam" id="PF17754">
    <property type="entry name" value="TetR_C_14"/>
    <property type="match status" value="1"/>
</dbReference>
<dbReference type="Gene3D" id="1.10.357.10">
    <property type="entry name" value="Tetracycline Repressor, domain 2"/>
    <property type="match status" value="1"/>
</dbReference>
<name>A0ABP7FVF9_9ACTN</name>
<keyword evidence="2 4" id="KW-0238">DNA-binding</keyword>
<accession>A0ABP7FVF9</accession>
<evidence type="ECO:0000256" key="4">
    <source>
        <dbReference type="PROSITE-ProRule" id="PRU00335"/>
    </source>
</evidence>
<dbReference type="Proteomes" id="UP001500908">
    <property type="component" value="Unassembled WGS sequence"/>
</dbReference>
<dbReference type="PANTHER" id="PTHR30055">
    <property type="entry name" value="HTH-TYPE TRANSCRIPTIONAL REGULATOR RUTR"/>
    <property type="match status" value="1"/>
</dbReference>
<feature type="DNA-binding region" description="H-T-H motif" evidence="4">
    <location>
        <begin position="52"/>
        <end position="71"/>
    </location>
</feature>
<protein>
    <recommendedName>
        <fullName evidence="6">HTH tetR-type domain-containing protein</fullName>
    </recommendedName>
</protein>
<proteinExistence type="predicted"/>
<evidence type="ECO:0000259" key="6">
    <source>
        <dbReference type="PROSITE" id="PS50977"/>
    </source>
</evidence>
<feature type="region of interest" description="Disordered" evidence="5">
    <location>
        <begin position="1"/>
        <end position="25"/>
    </location>
</feature>
<dbReference type="PROSITE" id="PS50977">
    <property type="entry name" value="HTH_TETR_2"/>
    <property type="match status" value="1"/>
</dbReference>
<organism evidence="7 8">
    <name type="scientific">Salinactinospora qingdaonensis</name>
    <dbReference type="NCBI Taxonomy" id="702744"/>
    <lineage>
        <taxon>Bacteria</taxon>
        <taxon>Bacillati</taxon>
        <taxon>Actinomycetota</taxon>
        <taxon>Actinomycetes</taxon>
        <taxon>Streptosporangiales</taxon>
        <taxon>Nocardiopsidaceae</taxon>
        <taxon>Salinactinospora</taxon>
    </lineage>
</organism>
<dbReference type="InterPro" id="IPR041347">
    <property type="entry name" value="MftR_C"/>
</dbReference>
<keyword evidence="8" id="KW-1185">Reference proteome</keyword>
<feature type="domain" description="HTH tetR-type" evidence="6">
    <location>
        <begin position="29"/>
        <end position="89"/>
    </location>
</feature>
<evidence type="ECO:0000256" key="2">
    <source>
        <dbReference type="ARBA" id="ARBA00023125"/>
    </source>
</evidence>
<dbReference type="PRINTS" id="PR00455">
    <property type="entry name" value="HTHTETR"/>
</dbReference>
<reference evidence="8" key="1">
    <citation type="journal article" date="2019" name="Int. J. Syst. Evol. Microbiol.">
        <title>The Global Catalogue of Microorganisms (GCM) 10K type strain sequencing project: providing services to taxonomists for standard genome sequencing and annotation.</title>
        <authorList>
            <consortium name="The Broad Institute Genomics Platform"/>
            <consortium name="The Broad Institute Genome Sequencing Center for Infectious Disease"/>
            <person name="Wu L."/>
            <person name="Ma J."/>
        </authorList>
    </citation>
    <scope>NUCLEOTIDE SEQUENCE [LARGE SCALE GENOMIC DNA]</scope>
    <source>
        <strain evidence="8">JCM 17137</strain>
    </source>
</reference>
<dbReference type="RefSeq" id="WP_344971887.1">
    <property type="nucleotide sequence ID" value="NZ_BAABDD010000012.1"/>
</dbReference>